<feature type="region of interest" description="Disordered" evidence="1">
    <location>
        <begin position="37"/>
        <end position="68"/>
    </location>
</feature>
<proteinExistence type="predicted"/>
<protein>
    <recommendedName>
        <fullName evidence="4">SprT-like domain-containing protein</fullName>
    </recommendedName>
</protein>
<keyword evidence="3" id="KW-1185">Reference proteome</keyword>
<reference evidence="3" key="1">
    <citation type="journal article" date="2019" name="Int. J. Syst. Evol. Microbiol.">
        <title>The Global Catalogue of Microorganisms (GCM) 10K type strain sequencing project: providing services to taxonomists for standard genome sequencing and annotation.</title>
        <authorList>
            <consortium name="The Broad Institute Genomics Platform"/>
            <consortium name="The Broad Institute Genome Sequencing Center for Infectious Disease"/>
            <person name="Wu L."/>
            <person name="Ma J."/>
        </authorList>
    </citation>
    <scope>NUCLEOTIDE SEQUENCE [LARGE SCALE GENOMIC DNA]</scope>
    <source>
        <strain evidence="3">CGMCC 1.15407</strain>
    </source>
</reference>
<accession>A0ABQ1V2A0</accession>
<organism evidence="2 3">
    <name type="scientific">Echinicola rosea</name>
    <dbReference type="NCBI Taxonomy" id="1807691"/>
    <lineage>
        <taxon>Bacteria</taxon>
        <taxon>Pseudomonadati</taxon>
        <taxon>Bacteroidota</taxon>
        <taxon>Cytophagia</taxon>
        <taxon>Cytophagales</taxon>
        <taxon>Cyclobacteriaceae</taxon>
        <taxon>Echinicola</taxon>
    </lineage>
</organism>
<evidence type="ECO:0008006" key="4">
    <source>
        <dbReference type="Google" id="ProtNLM"/>
    </source>
</evidence>
<dbReference type="Proteomes" id="UP000647339">
    <property type="component" value="Unassembled WGS sequence"/>
</dbReference>
<evidence type="ECO:0000256" key="1">
    <source>
        <dbReference type="SAM" id="MobiDB-lite"/>
    </source>
</evidence>
<evidence type="ECO:0000313" key="2">
    <source>
        <dbReference type="EMBL" id="GGF35622.1"/>
    </source>
</evidence>
<sequence length="387" mass="43793">MSVPEAFSGIRMLFDWDEKPIGGWEYANGDKSKIIKSVAKKEQESRKRDVHQQSRYDQDTEEESGGGGSIGYECEYEIINWCQVNPYGDNHYLDSDVYLECRFTEESPESNGPRPNGGGYSLPSNGDGPNPPQTDEACYDPHPTIPGMVVPCVPLREDDSNLKVEVDQSFKNYPKLVCILEKLKVDEFIKKLATFNQTSQTGRNVILKVGPVPRRPGDLGPRNAETDDSLGPYHIQITLNQDLLDRSSLSLARTILHEMIHAELFVAVFHGGGSPIDGNFNSNFERYVEKYIGSTVKQHNYMAENMVSDMAEVLQGIHSNLGKINFLSNQDVKKEFPLGNIPFDFYKAMAWKGLKSTDKWKYHLPERGLMEKYQDLADDYLTKDCKK</sequence>
<feature type="compositionally biased region" description="Basic and acidic residues" evidence="1">
    <location>
        <begin position="37"/>
        <end position="58"/>
    </location>
</feature>
<comment type="caution">
    <text evidence="2">The sequence shown here is derived from an EMBL/GenBank/DDBJ whole genome shotgun (WGS) entry which is preliminary data.</text>
</comment>
<feature type="region of interest" description="Disordered" evidence="1">
    <location>
        <begin position="104"/>
        <end position="138"/>
    </location>
</feature>
<name>A0ABQ1V2A0_9BACT</name>
<evidence type="ECO:0000313" key="3">
    <source>
        <dbReference type="Proteomes" id="UP000647339"/>
    </source>
</evidence>
<dbReference type="EMBL" id="BMIU01000011">
    <property type="protein sequence ID" value="GGF35622.1"/>
    <property type="molecule type" value="Genomic_DNA"/>
</dbReference>
<dbReference type="RefSeq" id="WP_137401245.1">
    <property type="nucleotide sequence ID" value="NZ_BMIU01000011.1"/>
</dbReference>
<gene>
    <name evidence="2" type="ORF">GCM10011339_24970</name>
</gene>